<dbReference type="SMART" id="SM00320">
    <property type="entry name" value="WD40"/>
    <property type="match status" value="2"/>
</dbReference>
<dbReference type="RefSeq" id="XP_060413303.1">
    <property type="nucleotide sequence ID" value="XM_060554902.1"/>
</dbReference>
<name>A0AAD8PX86_9PEZI</name>
<dbReference type="Gene3D" id="2.130.10.10">
    <property type="entry name" value="YVTN repeat-like/Quinoprotein amine dehydrogenase"/>
    <property type="match status" value="1"/>
</dbReference>
<proteinExistence type="predicted"/>
<dbReference type="InterPro" id="IPR001680">
    <property type="entry name" value="WD40_rpt"/>
</dbReference>
<sequence length="229" mass="25362">SALIASALHRDKVYIWHTDTGECTQVLEVPDRPRYKYSPTRSVTFSHDSTLVLAISNYPDIIQIWRTDTGKPTQKLEGHKRVESAVFSRNSAFVVSASNDQIRVWSTNTGDCVRVVPTGGWDVRLLSTEPGNLTSEPGNLISDLSSTCIVTDTGVVAFTDSATTLTTVGIGLSRDRCWITWNDQKLLWLPVEFRYGETAVRGSTVVIGCDSGRLIVFRFSETALRLIYG</sequence>
<feature type="non-terminal residue" evidence="1">
    <location>
        <position position="1"/>
    </location>
</feature>
<evidence type="ECO:0000313" key="1">
    <source>
        <dbReference type="EMBL" id="KAK1589766.1"/>
    </source>
</evidence>
<dbReference type="Proteomes" id="UP001230504">
    <property type="component" value="Unassembled WGS sequence"/>
</dbReference>
<dbReference type="SUPFAM" id="SSF50969">
    <property type="entry name" value="YVTN repeat-like/Quinoprotein amine dehydrogenase"/>
    <property type="match status" value="1"/>
</dbReference>
<dbReference type="EMBL" id="JAHLJV010000036">
    <property type="protein sequence ID" value="KAK1589766.1"/>
    <property type="molecule type" value="Genomic_DNA"/>
</dbReference>
<dbReference type="GeneID" id="85439142"/>
<gene>
    <name evidence="1" type="ORF">LY79DRAFT_517216</name>
</gene>
<dbReference type="PANTHER" id="PTHR19879:SF9">
    <property type="entry name" value="TRANSCRIPTION INITIATION FACTOR TFIID SUBUNIT 5"/>
    <property type="match status" value="1"/>
</dbReference>
<dbReference type="Pfam" id="PF00400">
    <property type="entry name" value="WD40"/>
    <property type="match status" value="1"/>
</dbReference>
<protein>
    <submittedName>
        <fullName evidence="1">Quino protein amine dehydrogenase</fullName>
    </submittedName>
</protein>
<keyword evidence="2" id="KW-1185">Reference proteome</keyword>
<organism evidence="1 2">
    <name type="scientific">Colletotrichum navitas</name>
    <dbReference type="NCBI Taxonomy" id="681940"/>
    <lineage>
        <taxon>Eukaryota</taxon>
        <taxon>Fungi</taxon>
        <taxon>Dikarya</taxon>
        <taxon>Ascomycota</taxon>
        <taxon>Pezizomycotina</taxon>
        <taxon>Sordariomycetes</taxon>
        <taxon>Hypocreomycetidae</taxon>
        <taxon>Glomerellales</taxon>
        <taxon>Glomerellaceae</taxon>
        <taxon>Colletotrichum</taxon>
        <taxon>Colletotrichum graminicola species complex</taxon>
    </lineage>
</organism>
<reference evidence="1" key="1">
    <citation type="submission" date="2021-06" db="EMBL/GenBank/DDBJ databases">
        <title>Comparative genomics, transcriptomics and evolutionary studies reveal genomic signatures of adaptation to plant cell wall in hemibiotrophic fungi.</title>
        <authorList>
            <consortium name="DOE Joint Genome Institute"/>
            <person name="Baroncelli R."/>
            <person name="Diaz J.F."/>
            <person name="Benocci T."/>
            <person name="Peng M."/>
            <person name="Battaglia E."/>
            <person name="Haridas S."/>
            <person name="Andreopoulos W."/>
            <person name="Labutti K."/>
            <person name="Pangilinan J."/>
            <person name="Floch G.L."/>
            <person name="Makela M.R."/>
            <person name="Henrissat B."/>
            <person name="Grigoriev I.V."/>
            <person name="Crouch J.A."/>
            <person name="De Vries R.P."/>
            <person name="Sukno S.A."/>
            <person name="Thon M.R."/>
        </authorList>
    </citation>
    <scope>NUCLEOTIDE SEQUENCE</scope>
    <source>
        <strain evidence="1">CBS 125086</strain>
    </source>
</reference>
<dbReference type="PANTHER" id="PTHR19879">
    <property type="entry name" value="TRANSCRIPTION INITIATION FACTOR TFIID"/>
    <property type="match status" value="1"/>
</dbReference>
<dbReference type="InterPro" id="IPR015943">
    <property type="entry name" value="WD40/YVTN_repeat-like_dom_sf"/>
</dbReference>
<dbReference type="AlphaFoldDB" id="A0AAD8PX86"/>
<accession>A0AAD8PX86</accession>
<evidence type="ECO:0000313" key="2">
    <source>
        <dbReference type="Proteomes" id="UP001230504"/>
    </source>
</evidence>
<comment type="caution">
    <text evidence="1">The sequence shown here is derived from an EMBL/GenBank/DDBJ whole genome shotgun (WGS) entry which is preliminary data.</text>
</comment>
<dbReference type="InterPro" id="IPR011044">
    <property type="entry name" value="Quino_amine_DH_bsu"/>
</dbReference>